<keyword evidence="1" id="KW-1133">Transmembrane helix</keyword>
<keyword evidence="1" id="KW-0472">Membrane</keyword>
<proteinExistence type="predicted"/>
<dbReference type="Pfam" id="PF03140">
    <property type="entry name" value="DUF247"/>
    <property type="match status" value="1"/>
</dbReference>
<accession>A0A8S0SBV2</accession>
<evidence type="ECO:0000313" key="2">
    <source>
        <dbReference type="EMBL" id="CAA2989024.1"/>
    </source>
</evidence>
<dbReference type="EMBL" id="CACTIH010004046">
    <property type="protein sequence ID" value="CAA2989024.1"/>
    <property type="molecule type" value="Genomic_DNA"/>
</dbReference>
<dbReference type="PANTHER" id="PTHR31170">
    <property type="entry name" value="BNAC04G53230D PROTEIN"/>
    <property type="match status" value="1"/>
</dbReference>
<evidence type="ECO:0000313" key="3">
    <source>
        <dbReference type="Proteomes" id="UP000594638"/>
    </source>
</evidence>
<protein>
    <submittedName>
        <fullName evidence="2">Uncharacterized protein</fullName>
    </submittedName>
</protein>
<keyword evidence="1" id="KW-0812">Transmembrane</keyword>
<feature type="transmembrane region" description="Helical" evidence="1">
    <location>
        <begin position="541"/>
        <end position="564"/>
    </location>
</feature>
<dbReference type="InterPro" id="IPR004158">
    <property type="entry name" value="DUF247_pln"/>
</dbReference>
<dbReference type="Proteomes" id="UP000594638">
    <property type="component" value="Unassembled WGS sequence"/>
</dbReference>
<sequence>MSMQFYANIQGMMTTVGTKGDNQSAEITQIDTKSQESSNSISKDEWLISVEKYVHDTTNKPQIQRVPSLLRDIQSNEKCYDPLVVSIGPYHHGKKQLESFENLKIPAAQNFNLACDIKVSFKQLYEEVANVGESARKCYKKGSTEKYDDESFNKMMFLDACFVLQIILSETGSNQTEEDLLRPWCNHLVFARRDLFLLENQIPLLVLKVLIKFRFKNGSDGTKLIQNFLDQTATRMSRQKKEKWEIDMDAPHLLHLFRDQLIGSSPEDINKLIGSSPEDKNENKCFKRLLHLLRERLIGSSPEDKNKLIGSTREDKNEKKCFKRLLHLLRGRFIGSSPEDKNKLIGPSPEEKNEKKCFKRLLHLLWEWLIGSSSEDKNEEKFVEWYSYRSVTELESAGIHFRPSQTNHFTDAKFKSHLLSGTLTLAPIVVEDPTKSLLLNLAAYEMCPYGPSDSLIMSYICLMDSFIDHADDVKELRKRGILVNNLGSDEELARLFNEISNNLLYDINAYKNLKMQIEKHCHSKAQVWMAEWIHDHFSSPWAFLAFLGAIFIIALTMVQTYFTVFPHSSLGH</sequence>
<gene>
    <name evidence="2" type="ORF">OLEA9_A042929</name>
</gene>
<dbReference type="AlphaFoldDB" id="A0A8S0SBV2"/>
<dbReference type="Gramene" id="OE9A042929T2">
    <property type="protein sequence ID" value="OE9A042929C2"/>
    <property type="gene ID" value="OE9A042929"/>
</dbReference>
<evidence type="ECO:0000256" key="1">
    <source>
        <dbReference type="SAM" id="Phobius"/>
    </source>
</evidence>
<dbReference type="PANTHER" id="PTHR31170:SF25">
    <property type="entry name" value="BNAA09G04570D PROTEIN"/>
    <property type="match status" value="1"/>
</dbReference>
<name>A0A8S0SBV2_OLEEU</name>
<organism evidence="2 3">
    <name type="scientific">Olea europaea subsp. europaea</name>
    <dbReference type="NCBI Taxonomy" id="158383"/>
    <lineage>
        <taxon>Eukaryota</taxon>
        <taxon>Viridiplantae</taxon>
        <taxon>Streptophyta</taxon>
        <taxon>Embryophyta</taxon>
        <taxon>Tracheophyta</taxon>
        <taxon>Spermatophyta</taxon>
        <taxon>Magnoliopsida</taxon>
        <taxon>eudicotyledons</taxon>
        <taxon>Gunneridae</taxon>
        <taxon>Pentapetalae</taxon>
        <taxon>asterids</taxon>
        <taxon>lamiids</taxon>
        <taxon>Lamiales</taxon>
        <taxon>Oleaceae</taxon>
        <taxon>Oleeae</taxon>
        <taxon>Olea</taxon>
    </lineage>
</organism>
<dbReference type="OrthoDB" id="1849062at2759"/>
<comment type="caution">
    <text evidence="2">The sequence shown here is derived from an EMBL/GenBank/DDBJ whole genome shotgun (WGS) entry which is preliminary data.</text>
</comment>
<keyword evidence="3" id="KW-1185">Reference proteome</keyword>
<reference evidence="2 3" key="1">
    <citation type="submission" date="2019-12" db="EMBL/GenBank/DDBJ databases">
        <authorList>
            <person name="Alioto T."/>
            <person name="Alioto T."/>
            <person name="Gomez Garrido J."/>
        </authorList>
    </citation>
    <scope>NUCLEOTIDE SEQUENCE [LARGE SCALE GENOMIC DNA]</scope>
</reference>